<name>A0A1F7W8L2_9BACT</name>
<sequence length="554" mass="63494">MEMEAPRFLAEIERTIERPTIESDLASALTKAGSKNVEVLANRVRWGHGATGENIDIEILPPRSKALPEAFRALSPEDPRFRVARIAMLLQFRERIARARVLGKKTKPGNDWFRAIDYLASRVTDLLSETTVRERDKANTYRQHIEALAKNPRRETVARAEALVQRDRKRVPLEASRDIRVVAKKYERLAEYAEAPVDIRSFRHVSDNRREKDYAYQRSVASRFAPAPVENGVDYGGFLENVMEVELGRQDWFGAAFVRSTKYDDYLNGVDGVFEWPSDDPRNAFRLAIDFTVSENDSLLEKKLSKVERGVDVKYFRSPSRATKNPYETSLRGQPMVILGIDRETLRNVIKETGGDPEKMREHPIRSLLLRQAIRQVELQVRSLSAQLVGNVIGREARVSENLRASVERYKERMRENPKFARDASSVVELMDGLSREDMYSGFRDQEQAHRLQQLVGIQRRLRERLDEIKSSDADLLTLRASTLHRKLAGESAFLQPTQIKISPAWGDFDSGLARLVAFCELFRRIALQVFEDCLFGFLGCILKIPYGFQNVFC</sequence>
<dbReference type="EMBL" id="MGFE01000009">
    <property type="protein sequence ID" value="OGL99143.1"/>
    <property type="molecule type" value="Genomic_DNA"/>
</dbReference>
<accession>A0A1F7W8L2</accession>
<dbReference type="Proteomes" id="UP000176501">
    <property type="component" value="Unassembled WGS sequence"/>
</dbReference>
<protein>
    <submittedName>
        <fullName evidence="1">Uncharacterized protein</fullName>
    </submittedName>
</protein>
<organism evidence="1 2">
    <name type="scientific">Candidatus Uhrbacteria bacterium RIFOXYB2_FULL_57_15</name>
    <dbReference type="NCBI Taxonomy" id="1802422"/>
    <lineage>
        <taxon>Bacteria</taxon>
        <taxon>Candidatus Uhriibacteriota</taxon>
    </lineage>
</organism>
<reference evidence="1 2" key="1">
    <citation type="journal article" date="2016" name="Nat. Commun.">
        <title>Thousands of microbial genomes shed light on interconnected biogeochemical processes in an aquifer system.</title>
        <authorList>
            <person name="Anantharaman K."/>
            <person name="Brown C.T."/>
            <person name="Hug L.A."/>
            <person name="Sharon I."/>
            <person name="Castelle C.J."/>
            <person name="Probst A.J."/>
            <person name="Thomas B.C."/>
            <person name="Singh A."/>
            <person name="Wilkins M.J."/>
            <person name="Karaoz U."/>
            <person name="Brodie E.L."/>
            <person name="Williams K.H."/>
            <person name="Hubbard S.S."/>
            <person name="Banfield J.F."/>
        </authorList>
    </citation>
    <scope>NUCLEOTIDE SEQUENCE [LARGE SCALE GENOMIC DNA]</scope>
</reference>
<gene>
    <name evidence="1" type="ORF">A2304_03245</name>
</gene>
<dbReference type="AlphaFoldDB" id="A0A1F7W8L2"/>
<evidence type="ECO:0000313" key="1">
    <source>
        <dbReference type="EMBL" id="OGL99143.1"/>
    </source>
</evidence>
<comment type="caution">
    <text evidence="1">The sequence shown here is derived from an EMBL/GenBank/DDBJ whole genome shotgun (WGS) entry which is preliminary data.</text>
</comment>
<evidence type="ECO:0000313" key="2">
    <source>
        <dbReference type="Proteomes" id="UP000176501"/>
    </source>
</evidence>
<proteinExistence type="predicted"/>